<keyword evidence="2" id="KW-1185">Reference proteome</keyword>
<dbReference type="InParanoid" id="F4S0X2"/>
<dbReference type="OrthoDB" id="2506124at2759"/>
<dbReference type="RefSeq" id="XP_007415080.1">
    <property type="nucleotide sequence ID" value="XM_007415018.1"/>
</dbReference>
<evidence type="ECO:0000313" key="1">
    <source>
        <dbReference type="EMBL" id="EGG01735.1"/>
    </source>
</evidence>
<protein>
    <submittedName>
        <fullName evidence="1">Uncharacterized protein</fullName>
    </submittedName>
</protein>
<dbReference type="Proteomes" id="UP000001072">
    <property type="component" value="Unassembled WGS sequence"/>
</dbReference>
<dbReference type="KEGG" id="mlr:MELLADRAFT_110771"/>
<evidence type="ECO:0000313" key="2">
    <source>
        <dbReference type="Proteomes" id="UP000001072"/>
    </source>
</evidence>
<dbReference type="HOGENOM" id="CLU_030586_0_0_1"/>
<gene>
    <name evidence="1" type="ORF">MELLADRAFT_110771</name>
</gene>
<name>F4S0X2_MELLP</name>
<proteinExistence type="predicted"/>
<dbReference type="EMBL" id="GL883136">
    <property type="protein sequence ID" value="EGG01735.1"/>
    <property type="molecule type" value="Genomic_DNA"/>
</dbReference>
<dbReference type="VEuPathDB" id="FungiDB:MELLADRAFT_110771"/>
<dbReference type="AlphaFoldDB" id="F4S0X2"/>
<dbReference type="STRING" id="747676.F4S0X2"/>
<reference evidence="2" key="1">
    <citation type="journal article" date="2011" name="Proc. Natl. Acad. Sci. U.S.A.">
        <title>Obligate biotrophy features unraveled by the genomic analysis of rust fungi.</title>
        <authorList>
            <person name="Duplessis S."/>
            <person name="Cuomo C.A."/>
            <person name="Lin Y.-C."/>
            <person name="Aerts A."/>
            <person name="Tisserant E."/>
            <person name="Veneault-Fourrey C."/>
            <person name="Joly D.L."/>
            <person name="Hacquard S."/>
            <person name="Amselem J."/>
            <person name="Cantarel B.L."/>
            <person name="Chiu R."/>
            <person name="Coutinho P.M."/>
            <person name="Feau N."/>
            <person name="Field M."/>
            <person name="Frey P."/>
            <person name="Gelhaye E."/>
            <person name="Goldberg J."/>
            <person name="Grabherr M.G."/>
            <person name="Kodira C.D."/>
            <person name="Kohler A."/>
            <person name="Kuees U."/>
            <person name="Lindquist E.A."/>
            <person name="Lucas S.M."/>
            <person name="Mago R."/>
            <person name="Mauceli E."/>
            <person name="Morin E."/>
            <person name="Murat C."/>
            <person name="Pangilinan J.L."/>
            <person name="Park R."/>
            <person name="Pearson M."/>
            <person name="Quesneville H."/>
            <person name="Rouhier N."/>
            <person name="Sakthikumar S."/>
            <person name="Salamov A.A."/>
            <person name="Schmutz J."/>
            <person name="Selles B."/>
            <person name="Shapiro H."/>
            <person name="Tanguay P."/>
            <person name="Tuskan G.A."/>
            <person name="Henrissat B."/>
            <person name="Van de Peer Y."/>
            <person name="Rouze P."/>
            <person name="Ellis J.G."/>
            <person name="Dodds P.N."/>
            <person name="Schein J.E."/>
            <person name="Zhong S."/>
            <person name="Hamelin R.C."/>
            <person name="Grigoriev I.V."/>
            <person name="Szabo L.J."/>
            <person name="Martin F."/>
        </authorList>
    </citation>
    <scope>NUCLEOTIDE SEQUENCE [LARGE SCALE GENOMIC DNA]</scope>
    <source>
        <strain evidence="2">98AG31 / pathotype 3-4-7</strain>
    </source>
</reference>
<dbReference type="GeneID" id="18924189"/>
<accession>F4S0X2</accession>
<sequence>MRDVVIPTGITRLPLNLGETKHGKLKAAQWHSLFAYVIPLIILELYVDDPQDIPMDSNKRNIIVNIGYLTQCTNIVCAKSVSDADANHFESLYKKYTLSSKKIFHNLIIKPNHHYALHIPEQIRMWGPLGQVAEFAGERLIGVLQNFWLTYGIYVSGEMDRTMMRRFCQLQRLMADHPIVEDISLGDDPGPLNSRSQEKKNRIELDDEEYEALLSYVQIKSPDARDHRKLPHPPNAKVFQPYVAPTKTWKVSDRVSVSVLKPNNCIEFKQHGKVQYGFVRQIYHFATPEGKWNTVFLVNPINNLFPKDLDSTSKDFRYILFLLKAVVGIVEEEFTYLSPQSVSCVAAYRLLPPHTFGIAEAGIILRPSDYNSQLSI</sequence>
<organism evidence="2">
    <name type="scientific">Melampsora larici-populina (strain 98AG31 / pathotype 3-4-7)</name>
    <name type="common">Poplar leaf rust fungus</name>
    <dbReference type="NCBI Taxonomy" id="747676"/>
    <lineage>
        <taxon>Eukaryota</taxon>
        <taxon>Fungi</taxon>
        <taxon>Dikarya</taxon>
        <taxon>Basidiomycota</taxon>
        <taxon>Pucciniomycotina</taxon>
        <taxon>Pucciniomycetes</taxon>
        <taxon>Pucciniales</taxon>
        <taxon>Melampsoraceae</taxon>
        <taxon>Melampsora</taxon>
    </lineage>
</organism>